<keyword evidence="11" id="KW-1185">Reference proteome</keyword>
<comment type="caution">
    <text evidence="10">The sequence shown here is derived from an EMBL/GenBank/DDBJ whole genome shotgun (WGS) entry which is preliminary data.</text>
</comment>
<dbReference type="EC" id="3.5.1.19" evidence="6"/>
<comment type="pathway">
    <text evidence="5">Cofactor biosynthesis; nicotinate biosynthesis; nicotinate from nicotinamide: step 1/1.</text>
</comment>
<reference evidence="10 11" key="1">
    <citation type="journal article" date="2013" name="ISME J.">
        <title>Metabolic model for the filamentous 'Candidatus Microthrix parvicella' based on genomic and metagenomic analyses.</title>
        <authorList>
            <person name="Jon McIlroy S."/>
            <person name="Kristiansen R."/>
            <person name="Albertsen M."/>
            <person name="Michael Karst S."/>
            <person name="Rossetti S."/>
            <person name="Lund Nielsen J."/>
            <person name="Tandoi V."/>
            <person name="James Seviour R."/>
            <person name="Nielsen P.H."/>
        </authorList>
    </citation>
    <scope>NUCLEOTIDE SEQUENCE [LARGE SCALE GENOMIC DNA]</scope>
    <source>
        <strain evidence="10 11">RN1</strain>
    </source>
</reference>
<dbReference type="GO" id="GO:0019363">
    <property type="term" value="P:pyridine nucleotide biosynthetic process"/>
    <property type="evidence" value="ECO:0007669"/>
    <property type="project" value="UniProtKB-KW"/>
</dbReference>
<dbReference type="SUPFAM" id="SSF52499">
    <property type="entry name" value="Isochorismatase-like hydrolases"/>
    <property type="match status" value="1"/>
</dbReference>
<dbReference type="AlphaFoldDB" id="R4Z311"/>
<comment type="similarity">
    <text evidence="1">Belongs to the isochorismatase family.</text>
</comment>
<dbReference type="InterPro" id="IPR052347">
    <property type="entry name" value="Isochorismatase_Nicotinamidase"/>
</dbReference>
<dbReference type="RefSeq" id="WP_012229595.1">
    <property type="nucleotide sequence ID" value="NZ_HG422565.1"/>
</dbReference>
<keyword evidence="4 10" id="KW-0378">Hydrolase</keyword>
<feature type="region of interest" description="Disordered" evidence="8">
    <location>
        <begin position="1"/>
        <end position="34"/>
    </location>
</feature>
<evidence type="ECO:0000256" key="1">
    <source>
        <dbReference type="ARBA" id="ARBA00006336"/>
    </source>
</evidence>
<evidence type="ECO:0000256" key="3">
    <source>
        <dbReference type="ARBA" id="ARBA00022723"/>
    </source>
</evidence>
<dbReference type="eggNOG" id="COG1335">
    <property type="taxonomic scope" value="Bacteria"/>
</dbReference>
<dbReference type="HOGENOM" id="CLU_068979_13_2_11"/>
<evidence type="ECO:0000313" key="11">
    <source>
        <dbReference type="Proteomes" id="UP000018291"/>
    </source>
</evidence>
<dbReference type="GO" id="GO:0008936">
    <property type="term" value="F:nicotinamidase activity"/>
    <property type="evidence" value="ECO:0007669"/>
    <property type="project" value="UniProtKB-EC"/>
</dbReference>
<dbReference type="Gene3D" id="3.40.50.850">
    <property type="entry name" value="Isochorismatase-like"/>
    <property type="match status" value="1"/>
</dbReference>
<keyword evidence="2" id="KW-0662">Pyridine nucleotide biosynthesis</keyword>
<evidence type="ECO:0000256" key="5">
    <source>
        <dbReference type="ARBA" id="ARBA00037900"/>
    </source>
</evidence>
<feature type="domain" description="Isochorismatase-like" evidence="9">
    <location>
        <begin position="42"/>
        <end position="205"/>
    </location>
</feature>
<dbReference type="InterPro" id="IPR000868">
    <property type="entry name" value="Isochorismatase-like_dom"/>
</dbReference>
<organism evidence="10 11">
    <name type="scientific">Candidatus Neomicrothrix parvicella RN1</name>
    <dbReference type="NCBI Taxonomy" id="1229780"/>
    <lineage>
        <taxon>Bacteria</taxon>
        <taxon>Bacillati</taxon>
        <taxon>Actinomycetota</taxon>
        <taxon>Acidimicrobiia</taxon>
        <taxon>Acidimicrobiales</taxon>
        <taxon>Microthrixaceae</taxon>
        <taxon>Candidatus Neomicrothrix</taxon>
    </lineage>
</organism>
<evidence type="ECO:0000313" key="10">
    <source>
        <dbReference type="EMBL" id="CCM65123.1"/>
    </source>
</evidence>
<dbReference type="Proteomes" id="UP000018291">
    <property type="component" value="Unassembled WGS sequence"/>
</dbReference>
<accession>R4Z311</accession>
<dbReference type="Pfam" id="PF00857">
    <property type="entry name" value="Isochorismatase"/>
    <property type="match status" value="1"/>
</dbReference>
<dbReference type="STRING" id="1229780.BN381_60027"/>
<gene>
    <name evidence="10" type="ORF">BN381_60027</name>
</gene>
<dbReference type="EMBL" id="CANL01000056">
    <property type="protein sequence ID" value="CCM65123.1"/>
    <property type="molecule type" value="Genomic_DNA"/>
</dbReference>
<evidence type="ECO:0000256" key="4">
    <source>
        <dbReference type="ARBA" id="ARBA00022801"/>
    </source>
</evidence>
<evidence type="ECO:0000259" key="9">
    <source>
        <dbReference type="Pfam" id="PF00857"/>
    </source>
</evidence>
<dbReference type="GO" id="GO:0046872">
    <property type="term" value="F:metal ion binding"/>
    <property type="evidence" value="ECO:0007669"/>
    <property type="project" value="UniProtKB-KW"/>
</dbReference>
<dbReference type="PANTHER" id="PTHR11080:SF2">
    <property type="entry name" value="LD05707P"/>
    <property type="match status" value="1"/>
</dbReference>
<evidence type="ECO:0000256" key="8">
    <source>
        <dbReference type="SAM" id="MobiDB-lite"/>
    </source>
</evidence>
<proteinExistence type="inferred from homology"/>
<keyword evidence="3" id="KW-0479">Metal-binding</keyword>
<evidence type="ECO:0000256" key="2">
    <source>
        <dbReference type="ARBA" id="ARBA00022642"/>
    </source>
</evidence>
<evidence type="ECO:0000256" key="7">
    <source>
        <dbReference type="ARBA" id="ARBA00043224"/>
    </source>
</evidence>
<sequence>MGQIFNMTNPDDDLGGLFADQGAPPLEPEPEDDLRPRYDEHTALVIVDVQNDFADPGGSLFVSGGPEVVKATNVEIAEATAAGAFVVYSQDWHPPATPHFVTGGGQWPVHCVRDTWGAEYHADLVVDGPTVRKGTGGEDGYSAFTMADPESGETSSTGLADLLEERHIERVVVVGLALDVCVKATALDAHSLGFTTTLVRAASAPVVESDGERTVATLARIGVAIA</sequence>
<name>R4Z311_9ACTN</name>
<evidence type="ECO:0000256" key="6">
    <source>
        <dbReference type="ARBA" id="ARBA00039017"/>
    </source>
</evidence>
<dbReference type="PANTHER" id="PTHR11080">
    <property type="entry name" value="PYRAZINAMIDASE/NICOTINAMIDASE"/>
    <property type="match status" value="1"/>
</dbReference>
<protein>
    <recommendedName>
        <fullName evidence="6">nicotinamidase</fullName>
        <ecNumber evidence="6">3.5.1.19</ecNumber>
    </recommendedName>
    <alternativeName>
        <fullName evidence="7">Nicotinamide deamidase</fullName>
    </alternativeName>
</protein>
<dbReference type="InterPro" id="IPR036380">
    <property type="entry name" value="Isochorismatase-like_sf"/>
</dbReference>